<sequence length="295" mass="34095">MELEIYRLKEDLQIQGIFTLYYMELPKHFIVNGEEHNFWELVYVDKGEVIIYNGKKLRQGDMIFYKPNEFHIANSSNETAPNLVVITFECQSPSINFFADKVFVLNEIERGLLSNLVKEGMQAFDPPIDSPFISQPSRCEEAPFGSEQLIKNYLEILLIQLIRRGDSRPSNARPVSFVEETKDQELTTQIIAYMNNNLSQVLSLELLCSEFVIGRTRLKTAFKAKTGLGVMEYFNMLKIEKAKLLIREGKHNFTEVAAELGYSSVHYFSRNFKKVTHMTLTEYTCSISARAKRDR</sequence>
<dbReference type="InterPro" id="IPR018060">
    <property type="entry name" value="HTH_AraC"/>
</dbReference>
<dbReference type="EMBL" id="JAGGLB010000001">
    <property type="protein sequence ID" value="MBP1988600.1"/>
    <property type="molecule type" value="Genomic_DNA"/>
</dbReference>
<evidence type="ECO:0000259" key="4">
    <source>
        <dbReference type="PROSITE" id="PS01124"/>
    </source>
</evidence>
<evidence type="ECO:0000313" key="6">
    <source>
        <dbReference type="Proteomes" id="UP001519287"/>
    </source>
</evidence>
<name>A0ABS4IN54_9BACL</name>
<dbReference type="InterPro" id="IPR011051">
    <property type="entry name" value="RmlC_Cupin_sf"/>
</dbReference>
<dbReference type="Proteomes" id="UP001519287">
    <property type="component" value="Unassembled WGS sequence"/>
</dbReference>
<dbReference type="SUPFAM" id="SSF46689">
    <property type="entry name" value="Homeodomain-like"/>
    <property type="match status" value="1"/>
</dbReference>
<evidence type="ECO:0000256" key="3">
    <source>
        <dbReference type="ARBA" id="ARBA00023163"/>
    </source>
</evidence>
<gene>
    <name evidence="5" type="ORF">J2Z66_000195</name>
</gene>
<keyword evidence="1" id="KW-0805">Transcription regulation</keyword>
<evidence type="ECO:0000256" key="1">
    <source>
        <dbReference type="ARBA" id="ARBA00023015"/>
    </source>
</evidence>
<dbReference type="SMART" id="SM00342">
    <property type="entry name" value="HTH_ARAC"/>
    <property type="match status" value="1"/>
</dbReference>
<dbReference type="PROSITE" id="PS01124">
    <property type="entry name" value="HTH_ARAC_FAMILY_2"/>
    <property type="match status" value="1"/>
</dbReference>
<dbReference type="Gene3D" id="2.60.120.10">
    <property type="entry name" value="Jelly Rolls"/>
    <property type="match status" value="1"/>
</dbReference>
<protein>
    <submittedName>
        <fullName evidence="5">AraC-like DNA-binding protein</fullName>
    </submittedName>
</protein>
<dbReference type="Pfam" id="PF12833">
    <property type="entry name" value="HTH_18"/>
    <property type="match status" value="1"/>
</dbReference>
<comment type="caution">
    <text evidence="5">The sequence shown here is derived from an EMBL/GenBank/DDBJ whole genome shotgun (WGS) entry which is preliminary data.</text>
</comment>
<feature type="domain" description="HTH araC/xylS-type" evidence="4">
    <location>
        <begin position="188"/>
        <end position="286"/>
    </location>
</feature>
<keyword evidence="6" id="KW-1185">Reference proteome</keyword>
<reference evidence="5 6" key="1">
    <citation type="submission" date="2021-03" db="EMBL/GenBank/DDBJ databases">
        <title>Genomic Encyclopedia of Type Strains, Phase IV (KMG-IV): sequencing the most valuable type-strain genomes for metagenomic binning, comparative biology and taxonomic classification.</title>
        <authorList>
            <person name="Goeker M."/>
        </authorList>
    </citation>
    <scope>NUCLEOTIDE SEQUENCE [LARGE SCALE GENOMIC DNA]</scope>
    <source>
        <strain evidence="5 6">DSM 26048</strain>
    </source>
</reference>
<dbReference type="RefSeq" id="WP_209968716.1">
    <property type="nucleotide sequence ID" value="NZ_JAGGLB010000001.1"/>
</dbReference>
<evidence type="ECO:0000313" key="5">
    <source>
        <dbReference type="EMBL" id="MBP1988600.1"/>
    </source>
</evidence>
<dbReference type="PANTHER" id="PTHR43280">
    <property type="entry name" value="ARAC-FAMILY TRANSCRIPTIONAL REGULATOR"/>
    <property type="match status" value="1"/>
</dbReference>
<dbReference type="InterPro" id="IPR009057">
    <property type="entry name" value="Homeodomain-like_sf"/>
</dbReference>
<proteinExistence type="predicted"/>
<dbReference type="InterPro" id="IPR014710">
    <property type="entry name" value="RmlC-like_jellyroll"/>
</dbReference>
<dbReference type="Gene3D" id="1.10.10.60">
    <property type="entry name" value="Homeodomain-like"/>
    <property type="match status" value="1"/>
</dbReference>
<organism evidence="5 6">
    <name type="scientific">Paenibacillus eucommiae</name>
    <dbReference type="NCBI Taxonomy" id="1355755"/>
    <lineage>
        <taxon>Bacteria</taxon>
        <taxon>Bacillati</taxon>
        <taxon>Bacillota</taxon>
        <taxon>Bacilli</taxon>
        <taxon>Bacillales</taxon>
        <taxon>Paenibacillaceae</taxon>
        <taxon>Paenibacillus</taxon>
    </lineage>
</organism>
<keyword evidence="2" id="KW-0238">DNA-binding</keyword>
<evidence type="ECO:0000256" key="2">
    <source>
        <dbReference type="ARBA" id="ARBA00023125"/>
    </source>
</evidence>
<accession>A0ABS4IN54</accession>
<dbReference type="SUPFAM" id="SSF51182">
    <property type="entry name" value="RmlC-like cupins"/>
    <property type="match status" value="1"/>
</dbReference>
<keyword evidence="3" id="KW-0804">Transcription</keyword>
<dbReference type="PANTHER" id="PTHR43280:SF28">
    <property type="entry name" value="HTH-TYPE TRANSCRIPTIONAL ACTIVATOR RHAS"/>
    <property type="match status" value="1"/>
</dbReference>